<gene>
    <name evidence="5" type="ORF">POBO1169_LOCUS9670</name>
</gene>
<evidence type="ECO:0000256" key="2">
    <source>
        <dbReference type="ARBA" id="ARBA00022679"/>
    </source>
</evidence>
<sequence>MSQSLSTMASSFTATRANSCDNRHKGGSSSECTSVVHSPYPHISRPYATQKPRYAAVGKQSIFLRGEGGSAWRKASAEIAATSSKTQRTCRVYADSKFVGFTQSISPATQPQTTPLLTGNVVGLGQAMVDFAASVEPEVLEGLKGVFGGLEIGGRASIDAEERGAILNELDGNSYKLTAGGSLSNTLVALSLLCSERQRYQHTDPQELGADNRRRSVSIACSLGSDPLGEFYRTQLMKADVQVLSEAGEGGTTGSVIVLTTPDAHRTMLSCWGTSATLPYDDTMDEAIAGSGLLVIEGYLWEMPETIASIRRALATAKRHGVTVALTASDASCVHRHGDAFWALLREGLVDVLLANRAEVLAMTGLEKGERERAVRELGRYAKLVVMTDGSHGAYLMRDGKLALVPPHWSACKPVDTCGAGDAFAAGCLYGLLHGAELPVIGAMGARVASVVISHTGARLSDADARLILQEPLFTPEGSSATSFDVPGISGNDPLCIMPVTPVVESDSTQTPKTHLRRVREQ</sequence>
<accession>A0A7S0WIW9</accession>
<evidence type="ECO:0000259" key="4">
    <source>
        <dbReference type="Pfam" id="PF00294"/>
    </source>
</evidence>
<comment type="similarity">
    <text evidence="1">Belongs to the carbohydrate kinase PfkB family.</text>
</comment>
<name>A0A7S0WIW9_9CHLO</name>
<dbReference type="InterPro" id="IPR029056">
    <property type="entry name" value="Ribokinase-like"/>
</dbReference>
<dbReference type="InterPro" id="IPR052700">
    <property type="entry name" value="Carb_kinase_PfkB-like"/>
</dbReference>
<dbReference type="CDD" id="cd01168">
    <property type="entry name" value="adenosine_kinase"/>
    <property type="match status" value="1"/>
</dbReference>
<reference evidence="5" key="1">
    <citation type="submission" date="2021-01" db="EMBL/GenBank/DDBJ databases">
        <authorList>
            <person name="Corre E."/>
            <person name="Pelletier E."/>
            <person name="Niang G."/>
            <person name="Scheremetjew M."/>
            <person name="Finn R."/>
            <person name="Kale V."/>
            <person name="Holt S."/>
            <person name="Cochrane G."/>
            <person name="Meng A."/>
            <person name="Brown T."/>
            <person name="Cohen L."/>
        </authorList>
    </citation>
    <scope>NUCLEOTIDE SEQUENCE</scope>
    <source>
        <strain evidence="5">CCMP722</strain>
    </source>
</reference>
<dbReference type="GO" id="GO:0016301">
    <property type="term" value="F:kinase activity"/>
    <property type="evidence" value="ECO:0007669"/>
    <property type="project" value="UniProtKB-KW"/>
</dbReference>
<dbReference type="AlphaFoldDB" id="A0A7S0WIW9"/>
<dbReference type="PANTHER" id="PTHR43320">
    <property type="entry name" value="SUGAR KINASE"/>
    <property type="match status" value="1"/>
</dbReference>
<dbReference type="InterPro" id="IPR011611">
    <property type="entry name" value="PfkB_dom"/>
</dbReference>
<organism evidence="5">
    <name type="scientific">Pyramimonas obovata</name>
    <dbReference type="NCBI Taxonomy" id="1411642"/>
    <lineage>
        <taxon>Eukaryota</taxon>
        <taxon>Viridiplantae</taxon>
        <taxon>Chlorophyta</taxon>
        <taxon>Pyramimonadophyceae</taxon>
        <taxon>Pyramimonadales</taxon>
        <taxon>Pyramimonadaceae</taxon>
        <taxon>Pyramimonas</taxon>
        <taxon>Pyramimonas incertae sedis</taxon>
    </lineage>
</organism>
<feature type="domain" description="Carbohydrate kinase PfkB" evidence="4">
    <location>
        <begin position="171"/>
        <end position="461"/>
    </location>
</feature>
<evidence type="ECO:0000256" key="3">
    <source>
        <dbReference type="ARBA" id="ARBA00022777"/>
    </source>
</evidence>
<keyword evidence="3" id="KW-0418">Kinase</keyword>
<keyword evidence="2" id="KW-0808">Transferase</keyword>
<dbReference type="Pfam" id="PF00294">
    <property type="entry name" value="PfkB"/>
    <property type="match status" value="1"/>
</dbReference>
<evidence type="ECO:0000256" key="1">
    <source>
        <dbReference type="ARBA" id="ARBA00010688"/>
    </source>
</evidence>
<evidence type="ECO:0000313" key="5">
    <source>
        <dbReference type="EMBL" id="CAD8668727.1"/>
    </source>
</evidence>
<dbReference type="EMBL" id="HBFA01018901">
    <property type="protein sequence ID" value="CAD8668727.1"/>
    <property type="molecule type" value="Transcribed_RNA"/>
</dbReference>
<dbReference type="Gene3D" id="3.40.1190.20">
    <property type="match status" value="1"/>
</dbReference>
<proteinExistence type="inferred from homology"/>
<dbReference type="SUPFAM" id="SSF53613">
    <property type="entry name" value="Ribokinase-like"/>
    <property type="match status" value="1"/>
</dbReference>
<protein>
    <recommendedName>
        <fullName evidence="4">Carbohydrate kinase PfkB domain-containing protein</fullName>
    </recommendedName>
</protein>
<dbReference type="PANTHER" id="PTHR43320:SF3">
    <property type="entry name" value="CARBOHYDRATE KINASE PFKB DOMAIN-CONTAINING PROTEIN"/>
    <property type="match status" value="1"/>
</dbReference>